<organism evidence="3 4">
    <name type="scientific">Noviherbaspirillum autotrophicum</name>
    <dbReference type="NCBI Taxonomy" id="709839"/>
    <lineage>
        <taxon>Bacteria</taxon>
        <taxon>Pseudomonadati</taxon>
        <taxon>Pseudomonadota</taxon>
        <taxon>Betaproteobacteria</taxon>
        <taxon>Burkholderiales</taxon>
        <taxon>Oxalobacteraceae</taxon>
        <taxon>Noviherbaspirillum</taxon>
    </lineage>
</organism>
<dbReference type="InterPro" id="IPR029058">
    <property type="entry name" value="AB_hydrolase_fold"/>
</dbReference>
<keyword evidence="4" id="KW-1185">Reference proteome</keyword>
<name>A0A0C2BSK4_9BURK</name>
<gene>
    <name evidence="3" type="ORF">TSA66_09945</name>
</gene>
<dbReference type="Pfam" id="PF00561">
    <property type="entry name" value="Abhydrolase_1"/>
    <property type="match status" value="1"/>
</dbReference>
<dbReference type="SUPFAM" id="SSF53474">
    <property type="entry name" value="alpha/beta-Hydrolases"/>
    <property type="match status" value="1"/>
</dbReference>
<dbReference type="AlphaFoldDB" id="A0A0C2BSK4"/>
<accession>A0A0C2BSK4</accession>
<dbReference type="OrthoDB" id="9802676at2"/>
<dbReference type="PRINTS" id="PR00412">
    <property type="entry name" value="EPOXHYDRLASE"/>
</dbReference>
<feature type="chain" id="PRO_5002158760" evidence="1">
    <location>
        <begin position="26"/>
        <end position="312"/>
    </location>
</feature>
<dbReference type="PRINTS" id="PR00111">
    <property type="entry name" value="ABHYDROLASE"/>
</dbReference>
<evidence type="ECO:0000256" key="1">
    <source>
        <dbReference type="SAM" id="SignalP"/>
    </source>
</evidence>
<dbReference type="STRING" id="709839.TSA66_09945"/>
<dbReference type="PROSITE" id="PS51257">
    <property type="entry name" value="PROKAR_LIPOPROTEIN"/>
    <property type="match status" value="1"/>
</dbReference>
<dbReference type="GO" id="GO:0016020">
    <property type="term" value="C:membrane"/>
    <property type="evidence" value="ECO:0007669"/>
    <property type="project" value="TreeGrafter"/>
</dbReference>
<protein>
    <submittedName>
        <fullName evidence="3">Alpha/beta hydrolase</fullName>
    </submittedName>
</protein>
<evidence type="ECO:0000313" key="3">
    <source>
        <dbReference type="EMBL" id="KIF81056.1"/>
    </source>
</evidence>
<dbReference type="GO" id="GO:0016787">
    <property type="term" value="F:hydrolase activity"/>
    <property type="evidence" value="ECO:0007669"/>
    <property type="project" value="UniProtKB-KW"/>
</dbReference>
<dbReference type="InterPro" id="IPR050266">
    <property type="entry name" value="AB_hydrolase_sf"/>
</dbReference>
<dbReference type="InterPro" id="IPR000073">
    <property type="entry name" value="AB_hydrolase_1"/>
</dbReference>
<feature type="signal peptide" evidence="1">
    <location>
        <begin position="1"/>
        <end position="25"/>
    </location>
</feature>
<sequence>MRILKFTLVALTAFMACVFAFTSFAPERATAILLDLDRSRSGLVRKEIDLPSGLHYVYLEGGQGEPLMLLHGFGADKDNFTRVARHLTPRYHVIVPDQIGFGESSHPPQADYTALSQAGNLHALAQALGIKQLHLGGSSMGGQIALTYASLYPNQVGSLWLLAPAGIWSAPPGDLAKSMQRSGKNTLLPKNEEEFARLFSFVMSDPPYIPRFVKNVIAQEGIVNYDLHARIFEQTKNDNTLEKRVAGLQTPTLIVWGEQDRALHVDSAAILHKLLPRSQVIILPNVGHLPMIERDEKVAADYLRFRAGLAKP</sequence>
<evidence type="ECO:0000313" key="4">
    <source>
        <dbReference type="Proteomes" id="UP000031572"/>
    </source>
</evidence>
<dbReference type="InterPro" id="IPR000639">
    <property type="entry name" value="Epox_hydrolase-like"/>
</dbReference>
<dbReference type="Gene3D" id="3.40.50.1820">
    <property type="entry name" value="alpha/beta hydrolase"/>
    <property type="match status" value="1"/>
</dbReference>
<dbReference type="EMBL" id="JWJG01000028">
    <property type="protein sequence ID" value="KIF81056.1"/>
    <property type="molecule type" value="Genomic_DNA"/>
</dbReference>
<evidence type="ECO:0000259" key="2">
    <source>
        <dbReference type="Pfam" id="PF00561"/>
    </source>
</evidence>
<dbReference type="PANTHER" id="PTHR43798:SF33">
    <property type="entry name" value="HYDROLASE, PUTATIVE (AFU_ORTHOLOGUE AFUA_2G14860)-RELATED"/>
    <property type="match status" value="1"/>
</dbReference>
<proteinExistence type="predicted"/>
<comment type="caution">
    <text evidence="3">The sequence shown here is derived from an EMBL/GenBank/DDBJ whole genome shotgun (WGS) entry which is preliminary data.</text>
</comment>
<keyword evidence="3" id="KW-0378">Hydrolase</keyword>
<keyword evidence="1" id="KW-0732">Signal</keyword>
<reference evidence="3 4" key="1">
    <citation type="submission" date="2014-12" db="EMBL/GenBank/DDBJ databases">
        <title>Denitrispirillum autotrophicum gen. nov., sp. nov., Denitrifying, Facultatively Autotrophic Bacteria Isolated from Rice Paddy Soil.</title>
        <authorList>
            <person name="Ishii S."/>
            <person name="Ashida N."/>
            <person name="Ohno H."/>
            <person name="Otsuka S."/>
            <person name="Yokota A."/>
            <person name="Senoo K."/>
        </authorList>
    </citation>
    <scope>NUCLEOTIDE SEQUENCE [LARGE SCALE GENOMIC DNA]</scope>
    <source>
        <strain evidence="3 4">TSA66</strain>
    </source>
</reference>
<feature type="domain" description="AB hydrolase-1" evidence="2">
    <location>
        <begin position="66"/>
        <end position="294"/>
    </location>
</feature>
<dbReference type="PANTHER" id="PTHR43798">
    <property type="entry name" value="MONOACYLGLYCEROL LIPASE"/>
    <property type="match status" value="1"/>
</dbReference>
<dbReference type="RefSeq" id="WP_040039880.1">
    <property type="nucleotide sequence ID" value="NZ_JWJG01000028.1"/>
</dbReference>
<dbReference type="Proteomes" id="UP000031572">
    <property type="component" value="Unassembled WGS sequence"/>
</dbReference>